<name>A0A839Z089_9SPHN</name>
<feature type="transmembrane region" description="Helical" evidence="1">
    <location>
        <begin position="164"/>
        <end position="184"/>
    </location>
</feature>
<dbReference type="AlphaFoldDB" id="A0A839Z089"/>
<comment type="caution">
    <text evidence="4">The sequence shown here is derived from an EMBL/GenBank/DDBJ whole genome shotgun (WGS) entry which is preliminary data.</text>
</comment>
<organism evidence="4 5">
    <name type="scientific">Sphingomicrobium lutaoense</name>
    <dbReference type="NCBI Taxonomy" id="515949"/>
    <lineage>
        <taxon>Bacteria</taxon>
        <taxon>Pseudomonadati</taxon>
        <taxon>Pseudomonadota</taxon>
        <taxon>Alphaproteobacteria</taxon>
        <taxon>Sphingomonadales</taxon>
        <taxon>Sphingomonadaceae</taxon>
        <taxon>Sphingomicrobium</taxon>
    </lineage>
</organism>
<dbReference type="InterPro" id="IPR035919">
    <property type="entry name" value="EAL_sf"/>
</dbReference>
<evidence type="ECO:0000259" key="3">
    <source>
        <dbReference type="PROSITE" id="PS50887"/>
    </source>
</evidence>
<dbReference type="EMBL" id="JACICF010000001">
    <property type="protein sequence ID" value="MBB3762985.1"/>
    <property type="molecule type" value="Genomic_DNA"/>
</dbReference>
<evidence type="ECO:0000313" key="4">
    <source>
        <dbReference type="EMBL" id="MBB3762985.1"/>
    </source>
</evidence>
<protein>
    <submittedName>
        <fullName evidence="4">Diguanylate cyclase (GGDEF)-like protein</fullName>
    </submittedName>
</protein>
<feature type="domain" description="GGDEF" evidence="3">
    <location>
        <begin position="249"/>
        <end position="384"/>
    </location>
</feature>
<feature type="transmembrane region" description="Helical" evidence="1">
    <location>
        <begin position="29"/>
        <end position="48"/>
    </location>
</feature>
<feature type="domain" description="EAL" evidence="2">
    <location>
        <begin position="393"/>
        <end position="641"/>
    </location>
</feature>
<dbReference type="CDD" id="cd01948">
    <property type="entry name" value="EAL"/>
    <property type="match status" value="1"/>
</dbReference>
<dbReference type="InterPro" id="IPR001633">
    <property type="entry name" value="EAL_dom"/>
</dbReference>
<dbReference type="InterPro" id="IPR043128">
    <property type="entry name" value="Rev_trsase/Diguanyl_cyclase"/>
</dbReference>
<dbReference type="Pfam" id="PF00563">
    <property type="entry name" value="EAL"/>
    <property type="match status" value="1"/>
</dbReference>
<evidence type="ECO:0000313" key="5">
    <source>
        <dbReference type="Proteomes" id="UP000578569"/>
    </source>
</evidence>
<dbReference type="Pfam" id="PF00990">
    <property type="entry name" value="GGDEF"/>
    <property type="match status" value="1"/>
</dbReference>
<dbReference type="SMART" id="SM00052">
    <property type="entry name" value="EAL"/>
    <property type="match status" value="1"/>
</dbReference>
<accession>A0A839Z089</accession>
<dbReference type="Proteomes" id="UP000578569">
    <property type="component" value="Unassembled WGS sequence"/>
</dbReference>
<dbReference type="Gene3D" id="3.20.20.450">
    <property type="entry name" value="EAL domain"/>
    <property type="match status" value="1"/>
</dbReference>
<feature type="transmembrane region" description="Helical" evidence="1">
    <location>
        <begin position="117"/>
        <end position="143"/>
    </location>
</feature>
<sequence length="641" mass="70631">MILMFPACTSTAERRALIRETFASLRQQVPLLYAIALTTLIGLQAITGEFFSGLLSPINLFSAALIWRLCYWLWGPSRNLTTSQQQRELQTTAFFTALFSLSFSVWIQHLITTSPELVLAVVLYGTLAAIGCAYGLSSFPAAASIPPIVLGLPIGARLMWMPDLFMKGIGLSLFLVVLLMIRLLQVHNRAISQLVSTKIAKQRELRRAVSAERAARELAETDALTSLSNRRALVGRIEKELQDDSVFERKLLLAIIDLDGFKSINDAFGHAAGDAVLKTVAHRLHKHFEGVAMVARMGGDEFALLVDPTAKGSNESASQVGAEICRVTGSSLDWEGKILPVAAACGITVFDCTSSSASELLRNADIALYRAKSQGRGRYHVFDAAMMRREMRRNTIEQLLGSDAPIDQLGLHFQPIVSIGENSPVAYEALARWYNATLGTIEPKEFIHLAEQKRVIGRINEAVLYRACQAANKWQTDVRLSYNLSAVQLCQPGAAKRLLRIIEDCECDARRVQFEVTETALLSDFDVARQELQELRDAECLLALDDFGAGNASIKYLREMKFDLVKLDGSLIKNVVQSDHCRSLLSGVIELCRAMGVKCCAEHVENADQLAILRELGCDQAQGFFVDDLVSEKGVTCRDAA</sequence>
<dbReference type="RefSeq" id="WP_183932325.1">
    <property type="nucleotide sequence ID" value="NZ_JACICF010000001.1"/>
</dbReference>
<dbReference type="SUPFAM" id="SSF55073">
    <property type="entry name" value="Nucleotide cyclase"/>
    <property type="match status" value="1"/>
</dbReference>
<dbReference type="NCBIfam" id="TIGR00254">
    <property type="entry name" value="GGDEF"/>
    <property type="match status" value="1"/>
</dbReference>
<dbReference type="InterPro" id="IPR029787">
    <property type="entry name" value="Nucleotide_cyclase"/>
</dbReference>
<evidence type="ECO:0000259" key="2">
    <source>
        <dbReference type="PROSITE" id="PS50883"/>
    </source>
</evidence>
<dbReference type="PROSITE" id="PS50887">
    <property type="entry name" value="GGDEF"/>
    <property type="match status" value="1"/>
</dbReference>
<keyword evidence="1" id="KW-1133">Transmembrane helix</keyword>
<dbReference type="PROSITE" id="PS50883">
    <property type="entry name" value="EAL"/>
    <property type="match status" value="1"/>
</dbReference>
<keyword evidence="1" id="KW-0812">Transmembrane</keyword>
<dbReference type="PANTHER" id="PTHR44757:SF2">
    <property type="entry name" value="BIOFILM ARCHITECTURE MAINTENANCE PROTEIN MBAA"/>
    <property type="match status" value="1"/>
</dbReference>
<dbReference type="Gene3D" id="3.30.70.270">
    <property type="match status" value="1"/>
</dbReference>
<feature type="transmembrane region" description="Helical" evidence="1">
    <location>
        <begin position="54"/>
        <end position="74"/>
    </location>
</feature>
<dbReference type="InterPro" id="IPR000160">
    <property type="entry name" value="GGDEF_dom"/>
</dbReference>
<reference evidence="4 5" key="1">
    <citation type="submission" date="2020-08" db="EMBL/GenBank/DDBJ databases">
        <title>Genomic Encyclopedia of Type Strains, Phase IV (KMG-IV): sequencing the most valuable type-strain genomes for metagenomic binning, comparative biology and taxonomic classification.</title>
        <authorList>
            <person name="Goeker M."/>
        </authorList>
    </citation>
    <scope>NUCLEOTIDE SEQUENCE [LARGE SCALE GENOMIC DNA]</scope>
    <source>
        <strain evidence="4 5">DSM 24194</strain>
    </source>
</reference>
<evidence type="ECO:0000256" key="1">
    <source>
        <dbReference type="SAM" id="Phobius"/>
    </source>
</evidence>
<gene>
    <name evidence="4" type="ORF">FHS50_000008</name>
</gene>
<keyword evidence="1" id="KW-0472">Membrane</keyword>
<dbReference type="InterPro" id="IPR052155">
    <property type="entry name" value="Biofilm_reg_signaling"/>
</dbReference>
<dbReference type="SUPFAM" id="SSF141868">
    <property type="entry name" value="EAL domain-like"/>
    <property type="match status" value="1"/>
</dbReference>
<proteinExistence type="predicted"/>
<keyword evidence="5" id="KW-1185">Reference proteome</keyword>
<dbReference type="SMART" id="SM00267">
    <property type="entry name" value="GGDEF"/>
    <property type="match status" value="1"/>
</dbReference>
<dbReference type="PANTHER" id="PTHR44757">
    <property type="entry name" value="DIGUANYLATE CYCLASE DGCP"/>
    <property type="match status" value="1"/>
</dbReference>
<feature type="transmembrane region" description="Helical" evidence="1">
    <location>
        <begin position="94"/>
        <end position="111"/>
    </location>
</feature>
<dbReference type="CDD" id="cd01949">
    <property type="entry name" value="GGDEF"/>
    <property type="match status" value="1"/>
</dbReference>